<dbReference type="KEGG" id="cput:CONPUDRAFT_159718"/>
<keyword evidence="2" id="KW-0812">Transmembrane</keyword>
<keyword evidence="4" id="KW-1185">Reference proteome</keyword>
<dbReference type="GeneID" id="19204167"/>
<dbReference type="Proteomes" id="UP000053558">
    <property type="component" value="Unassembled WGS sequence"/>
</dbReference>
<feature type="transmembrane region" description="Helical" evidence="2">
    <location>
        <begin position="6"/>
        <end position="30"/>
    </location>
</feature>
<accession>A0A5M3M7W2</accession>
<organism evidence="3 4">
    <name type="scientific">Coniophora puteana (strain RWD-64-598)</name>
    <name type="common">Brown rot fungus</name>
    <dbReference type="NCBI Taxonomy" id="741705"/>
    <lineage>
        <taxon>Eukaryota</taxon>
        <taxon>Fungi</taxon>
        <taxon>Dikarya</taxon>
        <taxon>Basidiomycota</taxon>
        <taxon>Agaricomycotina</taxon>
        <taxon>Agaricomycetes</taxon>
        <taxon>Agaricomycetidae</taxon>
        <taxon>Boletales</taxon>
        <taxon>Coniophorineae</taxon>
        <taxon>Coniophoraceae</taxon>
        <taxon>Coniophora</taxon>
    </lineage>
</organism>
<dbReference type="EMBL" id="JH711590">
    <property type="protein sequence ID" value="EIW74954.1"/>
    <property type="molecule type" value="Genomic_DNA"/>
</dbReference>
<dbReference type="RefSeq" id="XP_007775007.1">
    <property type="nucleotide sequence ID" value="XM_007776817.1"/>
</dbReference>
<dbReference type="AlphaFoldDB" id="A0A5M3M7W2"/>
<keyword evidence="2" id="KW-1133">Transmembrane helix</keyword>
<keyword evidence="2" id="KW-0472">Membrane</keyword>
<reference evidence="4" key="1">
    <citation type="journal article" date="2012" name="Science">
        <title>The Paleozoic origin of enzymatic lignin decomposition reconstructed from 31 fungal genomes.</title>
        <authorList>
            <person name="Floudas D."/>
            <person name="Binder M."/>
            <person name="Riley R."/>
            <person name="Barry K."/>
            <person name="Blanchette R.A."/>
            <person name="Henrissat B."/>
            <person name="Martinez A.T."/>
            <person name="Otillar R."/>
            <person name="Spatafora J.W."/>
            <person name="Yadav J.S."/>
            <person name="Aerts A."/>
            <person name="Benoit I."/>
            <person name="Boyd A."/>
            <person name="Carlson A."/>
            <person name="Copeland A."/>
            <person name="Coutinho P.M."/>
            <person name="de Vries R.P."/>
            <person name="Ferreira P."/>
            <person name="Findley K."/>
            <person name="Foster B."/>
            <person name="Gaskell J."/>
            <person name="Glotzer D."/>
            <person name="Gorecki P."/>
            <person name="Heitman J."/>
            <person name="Hesse C."/>
            <person name="Hori C."/>
            <person name="Igarashi K."/>
            <person name="Jurgens J.A."/>
            <person name="Kallen N."/>
            <person name="Kersten P."/>
            <person name="Kohler A."/>
            <person name="Kuees U."/>
            <person name="Kumar T.K.A."/>
            <person name="Kuo A."/>
            <person name="LaButti K."/>
            <person name="Larrondo L.F."/>
            <person name="Lindquist E."/>
            <person name="Ling A."/>
            <person name="Lombard V."/>
            <person name="Lucas S."/>
            <person name="Lundell T."/>
            <person name="Martin R."/>
            <person name="McLaughlin D.J."/>
            <person name="Morgenstern I."/>
            <person name="Morin E."/>
            <person name="Murat C."/>
            <person name="Nagy L.G."/>
            <person name="Nolan M."/>
            <person name="Ohm R.A."/>
            <person name="Patyshakuliyeva A."/>
            <person name="Rokas A."/>
            <person name="Ruiz-Duenas F.J."/>
            <person name="Sabat G."/>
            <person name="Salamov A."/>
            <person name="Samejima M."/>
            <person name="Schmutz J."/>
            <person name="Slot J.C."/>
            <person name="St John F."/>
            <person name="Stenlid J."/>
            <person name="Sun H."/>
            <person name="Sun S."/>
            <person name="Syed K."/>
            <person name="Tsang A."/>
            <person name="Wiebenga A."/>
            <person name="Young D."/>
            <person name="Pisabarro A."/>
            <person name="Eastwood D.C."/>
            <person name="Martin F."/>
            <person name="Cullen D."/>
            <person name="Grigoriev I.V."/>
            <person name="Hibbett D.S."/>
        </authorList>
    </citation>
    <scope>NUCLEOTIDE SEQUENCE [LARGE SCALE GENOMIC DNA]</scope>
    <source>
        <strain evidence="4">RWD-64-598 SS2</strain>
    </source>
</reference>
<evidence type="ECO:0000313" key="4">
    <source>
        <dbReference type="Proteomes" id="UP000053558"/>
    </source>
</evidence>
<sequence length="134" mass="14477">MSTTAMTLGIAFFLAGMFAGLVLWVLNLWFRTRRTARENEFQPRSSFVSEREPSHDRDRGVRAGDIDEGGRRAGVPENDVDLEAGDLGRVAQGGEELPAYEKFGGPPEYVAAAAAAPEAVEPARYFGSGEEPAS</sequence>
<dbReference type="OrthoDB" id="2974599at2759"/>
<evidence type="ECO:0000313" key="3">
    <source>
        <dbReference type="EMBL" id="EIW74954.1"/>
    </source>
</evidence>
<proteinExistence type="predicted"/>
<evidence type="ECO:0000256" key="1">
    <source>
        <dbReference type="SAM" id="MobiDB-lite"/>
    </source>
</evidence>
<feature type="compositionally biased region" description="Basic and acidic residues" evidence="1">
    <location>
        <begin position="49"/>
        <end position="71"/>
    </location>
</feature>
<gene>
    <name evidence="3" type="ORF">CONPUDRAFT_159718</name>
</gene>
<feature type="region of interest" description="Disordered" evidence="1">
    <location>
        <begin position="38"/>
        <end position="86"/>
    </location>
</feature>
<evidence type="ECO:0000256" key="2">
    <source>
        <dbReference type="SAM" id="Phobius"/>
    </source>
</evidence>
<protein>
    <submittedName>
        <fullName evidence="3">Uncharacterized protein</fullName>
    </submittedName>
</protein>
<name>A0A5M3M7W2_CONPW</name>
<comment type="caution">
    <text evidence="3">The sequence shown here is derived from an EMBL/GenBank/DDBJ whole genome shotgun (WGS) entry which is preliminary data.</text>
</comment>